<evidence type="ECO:0000259" key="11">
    <source>
        <dbReference type="Pfam" id="PF18072"/>
    </source>
</evidence>
<dbReference type="InterPro" id="IPR003850">
    <property type="entry name" value="PurS"/>
</dbReference>
<gene>
    <name evidence="8" type="primary">purL</name>
    <name evidence="12" type="ORF">HMPREF9726_00078</name>
</gene>
<dbReference type="EMBL" id="AGDV01000001">
    <property type="protein sequence ID" value="EMB35886.1"/>
    <property type="molecule type" value="Genomic_DNA"/>
</dbReference>
<evidence type="ECO:0000256" key="8">
    <source>
        <dbReference type="HAMAP-Rule" id="MF_00420"/>
    </source>
</evidence>
<dbReference type="HAMAP" id="MF_00420">
    <property type="entry name" value="PurL_2"/>
    <property type="match status" value="1"/>
</dbReference>
<dbReference type="GO" id="GO:0000287">
    <property type="term" value="F:magnesium ion binding"/>
    <property type="evidence" value="ECO:0007669"/>
    <property type="project" value="UniProtKB-UniRule"/>
</dbReference>
<feature type="binding site" evidence="8">
    <location>
        <position position="462"/>
    </location>
    <ligand>
        <name>substrate</name>
    </ligand>
</feature>
<keyword evidence="5 8" id="KW-0658">Purine biosynthesis</keyword>
<comment type="catalytic activity">
    <reaction evidence="8">
        <text>N(2)-formyl-N(1)-(5-phospho-beta-D-ribosyl)glycinamide + L-glutamine + ATP + H2O = 2-formamido-N(1)-(5-O-phospho-beta-D-ribosyl)acetamidine + L-glutamate + ADP + phosphate + H(+)</text>
        <dbReference type="Rhea" id="RHEA:17129"/>
        <dbReference type="ChEBI" id="CHEBI:15377"/>
        <dbReference type="ChEBI" id="CHEBI:15378"/>
        <dbReference type="ChEBI" id="CHEBI:29985"/>
        <dbReference type="ChEBI" id="CHEBI:30616"/>
        <dbReference type="ChEBI" id="CHEBI:43474"/>
        <dbReference type="ChEBI" id="CHEBI:58359"/>
        <dbReference type="ChEBI" id="CHEBI:147286"/>
        <dbReference type="ChEBI" id="CHEBI:147287"/>
        <dbReference type="ChEBI" id="CHEBI:456216"/>
        <dbReference type="EC" id="6.3.5.3"/>
    </reaction>
</comment>
<dbReference type="NCBIfam" id="TIGR01736">
    <property type="entry name" value="FGAM_synth_II"/>
    <property type="match status" value="1"/>
</dbReference>
<feature type="binding site" evidence="8">
    <location>
        <position position="331"/>
    </location>
    <ligand>
        <name>Mg(2+)</name>
        <dbReference type="ChEBI" id="CHEBI:18420"/>
        <label>2</label>
    </ligand>
</feature>
<dbReference type="CDD" id="cd02203">
    <property type="entry name" value="PurL_repeat1"/>
    <property type="match status" value="1"/>
</dbReference>
<evidence type="ECO:0000256" key="3">
    <source>
        <dbReference type="ARBA" id="ARBA00022723"/>
    </source>
</evidence>
<feature type="binding site" evidence="8">
    <location>
        <position position="305"/>
    </location>
    <ligand>
        <name>ATP</name>
        <dbReference type="ChEBI" id="CHEBI:30616"/>
    </ligand>
</feature>
<dbReference type="InterPro" id="IPR010074">
    <property type="entry name" value="PRibForGlyAmidine_synth_PurL"/>
</dbReference>
<keyword evidence="1 8" id="KW-0963">Cytoplasm</keyword>
<comment type="pathway">
    <text evidence="8">Purine metabolism; IMP biosynthesis via de novo pathway; 5-amino-1-(5-phospho-D-ribosyl)imidazole from N(2)-formyl-N(1)-(5-phospho-D-ribosyl)glycinamide: step 1/2.</text>
</comment>
<dbReference type="SUPFAM" id="SSF56042">
    <property type="entry name" value="PurM C-terminal domain-like"/>
    <property type="match status" value="2"/>
</dbReference>
<keyword evidence="6 8" id="KW-0067">ATP-binding</keyword>
<dbReference type="PANTHER" id="PTHR43555:SF1">
    <property type="entry name" value="PHOSPHORIBOSYLFORMYLGLYCINAMIDINE SYNTHASE SUBUNIT PURL"/>
    <property type="match status" value="1"/>
</dbReference>
<dbReference type="GO" id="GO:0005524">
    <property type="term" value="F:ATP binding"/>
    <property type="evidence" value="ECO:0007669"/>
    <property type="project" value="UniProtKB-UniRule"/>
</dbReference>
<dbReference type="PATRIC" id="fig|999432.5.peg.80"/>
<dbReference type="InterPro" id="IPR036676">
    <property type="entry name" value="PurM-like_C_sf"/>
</dbReference>
<dbReference type="Proteomes" id="UP000011705">
    <property type="component" value="Chromosome"/>
</dbReference>
<dbReference type="AlphaFoldDB" id="A0A0E2E747"/>
<evidence type="ECO:0000256" key="4">
    <source>
        <dbReference type="ARBA" id="ARBA00022741"/>
    </source>
</evidence>
<accession>A0A0E2E747</accession>
<comment type="function">
    <text evidence="8">Part of the phosphoribosylformylglycinamidine synthase complex involved in the purines biosynthetic pathway. Catalyzes the ATP-dependent conversion of formylglycinamide ribonucleotide (FGAR) and glutamine to yield formylglycinamidine ribonucleotide (FGAM) and glutamate. The FGAM synthase complex is composed of three subunits. PurQ produces an ammonia molecule by converting glutamine to glutamate. PurL transfers the ammonia molecule to FGAR to form FGAM in an ATP-dependent manner. PurS interacts with PurQ and PurL and is thought to assist in the transfer of the ammonia molecule from PurQ to PurL.</text>
</comment>
<dbReference type="Pfam" id="PF00586">
    <property type="entry name" value="AIRS"/>
    <property type="match status" value="2"/>
</dbReference>
<evidence type="ECO:0000313" key="12">
    <source>
        <dbReference type="EMBL" id="EMB35886.1"/>
    </source>
</evidence>
<feature type="active site" evidence="8">
    <location>
        <position position="233"/>
    </location>
</feature>
<comment type="caution">
    <text evidence="8">Lacks conserved residue(s) required for the propagation of feature annotation.</text>
</comment>
<evidence type="ECO:0000256" key="2">
    <source>
        <dbReference type="ARBA" id="ARBA00022598"/>
    </source>
</evidence>
<feature type="binding site" evidence="8">
    <location>
        <position position="765"/>
    </location>
    <ligand>
        <name>substrate</name>
    </ligand>
</feature>
<keyword evidence="4 8" id="KW-0547">Nucleotide-binding</keyword>
<feature type="binding site" evidence="8">
    <location>
        <position position="725"/>
    </location>
    <ligand>
        <name>ATP</name>
        <dbReference type="ChEBI" id="CHEBI:30616"/>
    </ligand>
</feature>
<dbReference type="UniPathway" id="UPA00074">
    <property type="reaction ID" value="UER00128"/>
</dbReference>
<feature type="active site" description="Proton acceptor" evidence="8">
    <location>
        <position position="309"/>
    </location>
</feature>
<evidence type="ECO:0000256" key="1">
    <source>
        <dbReference type="ARBA" id="ARBA00022490"/>
    </source>
</evidence>
<comment type="similarity">
    <text evidence="8">Belongs to the FGAMS family.</text>
</comment>
<organism evidence="12">
    <name type="scientific">Treponema denticola H-22</name>
    <dbReference type="NCBI Taxonomy" id="999432"/>
    <lineage>
        <taxon>Bacteria</taxon>
        <taxon>Pseudomonadati</taxon>
        <taxon>Spirochaetota</taxon>
        <taxon>Spirochaetia</taxon>
        <taxon>Spirochaetales</taxon>
        <taxon>Treponemataceae</taxon>
        <taxon>Treponema</taxon>
    </lineage>
</organism>
<dbReference type="SUPFAM" id="SSF82697">
    <property type="entry name" value="PurS-like"/>
    <property type="match status" value="1"/>
</dbReference>
<protein>
    <recommendedName>
        <fullName evidence="8">Phosphoribosylformylglycinamidine synthase subunit PurL</fullName>
        <shortName evidence="8">FGAM synthase</shortName>
        <ecNumber evidence="8">6.3.5.3</ecNumber>
    </recommendedName>
    <alternativeName>
        <fullName evidence="8">Formylglycinamide ribonucleotide amidotransferase subunit II</fullName>
        <shortName evidence="8">FGAR amidotransferase II</shortName>
        <shortName evidence="8">FGAR-AT II</shortName>
    </alternativeName>
    <alternativeName>
        <fullName evidence="8">Glutamine amidotransferase PurL</fullName>
    </alternativeName>
    <alternativeName>
        <fullName evidence="8">Phosphoribosylformylglycinamidine synthase subunit II</fullName>
    </alternativeName>
</protein>
<dbReference type="Pfam" id="PF18072">
    <property type="entry name" value="FGAR-AT_linker"/>
    <property type="match status" value="1"/>
</dbReference>
<keyword evidence="3 8" id="KW-0479">Metal-binding</keyword>
<dbReference type="Gene3D" id="3.90.650.10">
    <property type="entry name" value="PurM-like C-terminal domain"/>
    <property type="match status" value="2"/>
</dbReference>
<name>A0A0E2E747_TREDN</name>
<dbReference type="InterPro" id="IPR010918">
    <property type="entry name" value="PurM-like_C_dom"/>
</dbReference>
<dbReference type="GO" id="GO:0005737">
    <property type="term" value="C:cytoplasm"/>
    <property type="evidence" value="ECO:0007669"/>
    <property type="project" value="UniProtKB-SubCell"/>
</dbReference>
<evidence type="ECO:0000259" key="9">
    <source>
        <dbReference type="Pfam" id="PF00586"/>
    </source>
</evidence>
<feature type="domain" description="PurM-like N-terminal" evidence="9">
    <location>
        <begin position="665"/>
        <end position="792"/>
    </location>
</feature>
<comment type="subcellular location">
    <subcellularLocation>
        <location evidence="8">Cytoplasm</location>
    </subcellularLocation>
</comment>
<sequence>MNIYRFCVKSKKGLHFQIPKNEELLKQAHVLGFKAVKEINTETLYFVRGNLSNEEKKVLADFLFCDELYEYSQTEGFTMEDKKNIFHIETALKPGVTDSSSREALRAVKELGILGVEEITSGKAYDIQGELTQPEIEKIAKSLLCNDVIEQYKIGFVEPAWAHEHDGKNEPNTKVELIDIASMNDEELLALSNERRAALDIYEMRAIREFYKTEKRSCTDAEFETIAQTWSEHCVHKTFKAKIEIDGTSLTEEQKKTYPGLCVNSIIKTYIKKATDDINAPWVLSSFVDNAGIIEFDEKYEVSFKAETHNHPSAIEPFGGANTGVGGVIRDVMGVSARPFAVTDVLCFGHPDTPAENVPKGTLHPKRIISGVIEGVKDYGNKMGIPTVNGGVHYHEAYASNPLVYCGCAGIAPRGKHRTKPSAGDHIISLGGKTGRDGLRGATFSSMVMDASTGDVAGSSVQIGEPIIQKKVAEVLIDARDQGLYSAITDCGAGGYSSAVGEMASALGCDVDLAKIPVKYQGLAPWELWLSEAQERMVIAVPNDKLETLQKLCDANDVELTNLGRFTGDAVLRVRFGEKEIINLSCGFLHSGPPQRKLKAAPPKDGKPFIKYPEYKEPDLNEALKAVINHHAVNSKEDIVRLYDHEVQGGTILRPYDGPEGNVPQDAAVIKPMETEGKKAVAISNALNPRQGLLDPYSAAASAIDEAVRNAVAAGADPEKTAILDNFCLGDPNRPETMWALIEMARSCYDTALVFKTPFISGKDSFNNEYLSSEGKRVSIPPSLLISAMGIVPDIGKVPGSDFKKEGSAIYLVGKPQFSFGGSVFAELFGIPSGESAAVPPFKKEAAELYKKLHSNIMKGLVLSCHDLSEGGLAAALYEMCLSGIGAELKEDFHTRLGASKIASLFGETTGCLLVEIKEENRSAFEKEMEGASIYEIGKTCGKVGLKL</sequence>
<feature type="binding site" evidence="8">
    <location>
        <position position="490"/>
    </location>
    <ligand>
        <name>Mg(2+)</name>
        <dbReference type="ChEBI" id="CHEBI:18420"/>
        <label>2</label>
    </ligand>
</feature>
<dbReference type="InterPro" id="IPR036921">
    <property type="entry name" value="PurM-like_N_sf"/>
</dbReference>
<feature type="domain" description="Phosphoribosylformylglycinamidine synthase linker" evidence="11">
    <location>
        <begin position="191"/>
        <end position="237"/>
    </location>
</feature>
<dbReference type="SUPFAM" id="SSF55326">
    <property type="entry name" value="PurM N-terminal domain-like"/>
    <property type="match status" value="2"/>
</dbReference>
<evidence type="ECO:0000256" key="5">
    <source>
        <dbReference type="ARBA" id="ARBA00022755"/>
    </source>
</evidence>
<dbReference type="InterPro" id="IPR016188">
    <property type="entry name" value="PurM-like_N"/>
</dbReference>
<dbReference type="GO" id="GO:0006189">
    <property type="term" value="P:'de novo' IMP biosynthetic process"/>
    <property type="evidence" value="ECO:0007669"/>
    <property type="project" value="UniProtKB-UniRule"/>
</dbReference>
<dbReference type="RefSeq" id="WP_002682555.1">
    <property type="nucleotide sequence ID" value="NZ_CM001795.1"/>
</dbReference>
<feature type="domain" description="PurM-like N-terminal" evidence="9">
    <location>
        <begin position="289"/>
        <end position="412"/>
    </location>
</feature>
<dbReference type="InterPro" id="IPR036604">
    <property type="entry name" value="PurS-like_sf"/>
</dbReference>
<feature type="binding site" evidence="8">
    <location>
        <position position="330"/>
    </location>
    <ligand>
        <name>substrate</name>
    </ligand>
</feature>
<feature type="domain" description="PurM-like C-terminal" evidence="10">
    <location>
        <begin position="805"/>
        <end position="943"/>
    </location>
</feature>
<dbReference type="Gene3D" id="3.30.1330.10">
    <property type="entry name" value="PurM-like, N-terminal domain"/>
    <property type="match status" value="2"/>
</dbReference>
<evidence type="ECO:0000256" key="6">
    <source>
        <dbReference type="ARBA" id="ARBA00022840"/>
    </source>
</evidence>
<reference evidence="12" key="1">
    <citation type="submission" date="2012-01" db="EMBL/GenBank/DDBJ databases">
        <title>The Genome Sequence of Treponema denticola H-22.</title>
        <authorList>
            <consortium name="The Broad Institute Genome Sequencing Platform"/>
            <person name="Earl A."/>
            <person name="Ward D."/>
            <person name="Feldgarden M."/>
            <person name="Gevers D."/>
            <person name="Blanton J.M."/>
            <person name="Fenno C.J."/>
            <person name="Baranova O.V."/>
            <person name="Mathney J."/>
            <person name="Dewhirst F.E."/>
            <person name="Izard J."/>
            <person name="Young S.K."/>
            <person name="Zeng Q."/>
            <person name="Gargeya S."/>
            <person name="Fitzgerald M."/>
            <person name="Haas B."/>
            <person name="Abouelleil A."/>
            <person name="Alvarado L."/>
            <person name="Arachchi H.M."/>
            <person name="Berlin A."/>
            <person name="Chapman S.B."/>
            <person name="Gearin G."/>
            <person name="Goldberg J."/>
            <person name="Griggs A."/>
            <person name="Gujja S."/>
            <person name="Hansen M."/>
            <person name="Heiman D."/>
            <person name="Howarth C."/>
            <person name="Larimer J."/>
            <person name="Lui A."/>
            <person name="MacDonald P.J.P."/>
            <person name="McCowen C."/>
            <person name="Montmayeur A."/>
            <person name="Murphy C."/>
            <person name="Neiman D."/>
            <person name="Pearson M."/>
            <person name="Priest M."/>
            <person name="Roberts A."/>
            <person name="Saif S."/>
            <person name="Shea T."/>
            <person name="Sisk P."/>
            <person name="Stolte C."/>
            <person name="Sykes S."/>
            <person name="Wortman J."/>
            <person name="Nusbaum C."/>
            <person name="Birren B."/>
        </authorList>
    </citation>
    <scope>NUCLEOTIDE SEQUENCE [LARGE SCALE GENOMIC DNA]</scope>
    <source>
        <strain evidence="12">H-22</strain>
    </source>
</reference>
<dbReference type="HOGENOM" id="CLU_003100_0_0_12"/>
<comment type="caution">
    <text evidence="12">The sequence shown here is derived from an EMBL/GenBank/DDBJ whole genome shotgun (WGS) entry which is preliminary data.</text>
</comment>
<proteinExistence type="inferred from homology"/>
<feature type="binding site" evidence="8">
    <location>
        <position position="307"/>
    </location>
    <ligand>
        <name>Mg(2+)</name>
        <dbReference type="ChEBI" id="CHEBI:18420"/>
        <label>1</label>
    </ligand>
</feature>
<dbReference type="Pfam" id="PF02700">
    <property type="entry name" value="PurS"/>
    <property type="match status" value="1"/>
</dbReference>
<comment type="subunit">
    <text evidence="8">Monomer. Part of the FGAM synthase complex composed of 1 PurL, 1 PurQ and 2 PurS subunits.</text>
</comment>
<keyword evidence="2 8" id="KW-0436">Ligase</keyword>
<dbReference type="Gene3D" id="3.30.1280.10">
    <property type="entry name" value="Phosphoribosylformylglycinamidine synthase subunit PurS"/>
    <property type="match status" value="1"/>
</dbReference>
<evidence type="ECO:0000259" key="10">
    <source>
        <dbReference type="Pfam" id="PF02769"/>
    </source>
</evidence>
<dbReference type="EC" id="6.3.5.3" evidence="8"/>
<dbReference type="PANTHER" id="PTHR43555">
    <property type="entry name" value="PHOSPHORIBOSYLFORMYLGLYCINAMIDINE SYNTHASE SUBUNIT PURL"/>
    <property type="match status" value="1"/>
</dbReference>
<dbReference type="InterPro" id="IPR041609">
    <property type="entry name" value="PurL_linker"/>
</dbReference>
<dbReference type="CDD" id="cd02204">
    <property type="entry name" value="PurL_repeat2"/>
    <property type="match status" value="1"/>
</dbReference>
<dbReference type="GO" id="GO:0004642">
    <property type="term" value="F:phosphoribosylformylglycinamidine synthase activity"/>
    <property type="evidence" value="ECO:0007669"/>
    <property type="project" value="UniProtKB-UniRule"/>
</dbReference>
<dbReference type="Pfam" id="PF02769">
    <property type="entry name" value="AIRS_C"/>
    <property type="match status" value="2"/>
</dbReference>
<feature type="binding site" evidence="8">
    <location>
        <position position="762"/>
    </location>
    <ligand>
        <name>ATP</name>
        <dbReference type="ChEBI" id="CHEBI:30616"/>
    </ligand>
</feature>
<keyword evidence="7 8" id="KW-0460">Magnesium</keyword>
<feature type="domain" description="PurM-like C-terminal" evidence="10">
    <location>
        <begin position="423"/>
        <end position="575"/>
    </location>
</feature>
<evidence type="ECO:0000256" key="7">
    <source>
        <dbReference type="ARBA" id="ARBA00022842"/>
    </source>
</evidence>